<gene>
    <name evidence="2" type="ORF">MEDL_25792</name>
</gene>
<evidence type="ECO:0000313" key="3">
    <source>
        <dbReference type="Proteomes" id="UP000683360"/>
    </source>
</evidence>
<evidence type="ECO:0000313" key="2">
    <source>
        <dbReference type="EMBL" id="CAG2211732.1"/>
    </source>
</evidence>
<name>A0A8S3RTH3_MYTED</name>
<feature type="region of interest" description="Disordered" evidence="1">
    <location>
        <begin position="169"/>
        <end position="194"/>
    </location>
</feature>
<organism evidence="2 3">
    <name type="scientific">Mytilus edulis</name>
    <name type="common">Blue mussel</name>
    <dbReference type="NCBI Taxonomy" id="6550"/>
    <lineage>
        <taxon>Eukaryota</taxon>
        <taxon>Metazoa</taxon>
        <taxon>Spiralia</taxon>
        <taxon>Lophotrochozoa</taxon>
        <taxon>Mollusca</taxon>
        <taxon>Bivalvia</taxon>
        <taxon>Autobranchia</taxon>
        <taxon>Pteriomorphia</taxon>
        <taxon>Mytilida</taxon>
        <taxon>Mytiloidea</taxon>
        <taxon>Mytilidae</taxon>
        <taxon>Mytilinae</taxon>
        <taxon>Mytilus</taxon>
    </lineage>
</organism>
<sequence length="210" mass="24890">MAMSIKREHIKGIQRIGKMWRLYFDAEEDRLKLLSEGVVLKEKTTPSFHKTQNNPNYKRDLRKVRVKNVPLSSEDGQIHRELEKRNIKVISINSERLRVDNQTAKQKTEWFSIDIWMCRGFNKSGHKLIECPTFFESMKQKETKDQQEKENQLTEQVITMQETEQNEHIEDITHQHNQEDEKTDDYTDLSNQSSAILEQNITVTTNDKKI</sequence>
<evidence type="ECO:0000256" key="1">
    <source>
        <dbReference type="SAM" id="MobiDB-lite"/>
    </source>
</evidence>
<accession>A0A8S3RTH3</accession>
<dbReference type="OrthoDB" id="6215357at2759"/>
<feature type="compositionally biased region" description="Basic and acidic residues" evidence="1">
    <location>
        <begin position="169"/>
        <end position="180"/>
    </location>
</feature>
<keyword evidence="3" id="KW-1185">Reference proteome</keyword>
<dbReference type="EMBL" id="CAJPWZ010001274">
    <property type="protein sequence ID" value="CAG2211732.1"/>
    <property type="molecule type" value="Genomic_DNA"/>
</dbReference>
<dbReference type="Proteomes" id="UP000683360">
    <property type="component" value="Unassembled WGS sequence"/>
</dbReference>
<protein>
    <submittedName>
        <fullName evidence="2">Uncharacterized protein</fullName>
    </submittedName>
</protein>
<dbReference type="AlphaFoldDB" id="A0A8S3RTH3"/>
<comment type="caution">
    <text evidence="2">The sequence shown here is derived from an EMBL/GenBank/DDBJ whole genome shotgun (WGS) entry which is preliminary data.</text>
</comment>
<proteinExistence type="predicted"/>
<reference evidence="2" key="1">
    <citation type="submission" date="2021-03" db="EMBL/GenBank/DDBJ databases">
        <authorList>
            <person name="Bekaert M."/>
        </authorList>
    </citation>
    <scope>NUCLEOTIDE SEQUENCE</scope>
</reference>